<proteinExistence type="predicted"/>
<dbReference type="Gene3D" id="2.30.60.10">
    <property type="entry name" value="Cyanovirin-N"/>
    <property type="match status" value="1"/>
</dbReference>
<dbReference type="InterPro" id="IPR036673">
    <property type="entry name" value="Cyanovirin-N_sf"/>
</dbReference>
<evidence type="ECO:0000259" key="1">
    <source>
        <dbReference type="Pfam" id="PF08881"/>
    </source>
</evidence>
<dbReference type="AlphaFoldDB" id="A0A8H6V8I0"/>
<dbReference type="Proteomes" id="UP000641853">
    <property type="component" value="Unassembled WGS sequence"/>
</dbReference>
<keyword evidence="3" id="KW-1185">Reference proteome</keyword>
<sequence>MSDSVGHRIKDDRLEGKSTLHYKGLKNDKTWTADQTLNLDKYFGDSDGYFVTPSHGYAEKAKDAEEIREYVDEKRPDEPKLRAHLLRNNGEYRYQGVVLDDYFDVDDDGKLQYL</sequence>
<gene>
    <name evidence="2" type="ORF">CNMCM7691_000776</name>
</gene>
<evidence type="ECO:0000313" key="2">
    <source>
        <dbReference type="EMBL" id="KAF7181557.1"/>
    </source>
</evidence>
<dbReference type="SUPFAM" id="SSF51322">
    <property type="entry name" value="Cyanovirin-N"/>
    <property type="match status" value="1"/>
</dbReference>
<name>A0A8H6V8I0_9EURO</name>
<organism evidence="2 3">
    <name type="scientific">Aspergillus felis</name>
    <dbReference type="NCBI Taxonomy" id="1287682"/>
    <lineage>
        <taxon>Eukaryota</taxon>
        <taxon>Fungi</taxon>
        <taxon>Dikarya</taxon>
        <taxon>Ascomycota</taxon>
        <taxon>Pezizomycotina</taxon>
        <taxon>Eurotiomycetes</taxon>
        <taxon>Eurotiomycetidae</taxon>
        <taxon>Eurotiales</taxon>
        <taxon>Aspergillaceae</taxon>
        <taxon>Aspergillus</taxon>
        <taxon>Aspergillus subgen. Fumigati</taxon>
    </lineage>
</organism>
<accession>A0A8H6V8I0</accession>
<dbReference type="Pfam" id="PF08881">
    <property type="entry name" value="CVNH"/>
    <property type="match status" value="1"/>
</dbReference>
<comment type="caution">
    <text evidence="2">The sequence shown here is derived from an EMBL/GenBank/DDBJ whole genome shotgun (WGS) entry which is preliminary data.</text>
</comment>
<dbReference type="EMBL" id="JACBAG010001809">
    <property type="protein sequence ID" value="KAF7181557.1"/>
    <property type="molecule type" value="Genomic_DNA"/>
</dbReference>
<dbReference type="InterPro" id="IPR011058">
    <property type="entry name" value="Cyanovirin-N"/>
</dbReference>
<protein>
    <recommendedName>
        <fullName evidence="1">Cyanovirin-N domain-containing protein</fullName>
    </recommendedName>
</protein>
<evidence type="ECO:0000313" key="3">
    <source>
        <dbReference type="Proteomes" id="UP000641853"/>
    </source>
</evidence>
<feature type="domain" description="Cyanovirin-N" evidence="1">
    <location>
        <begin position="13"/>
        <end position="111"/>
    </location>
</feature>
<reference evidence="2" key="1">
    <citation type="submission" date="2020-06" db="EMBL/GenBank/DDBJ databases">
        <title>Draft genome sequences of strains closely related to Aspergillus parafelis and Aspergillus hiratsukae.</title>
        <authorList>
            <person name="Dos Santos R.A.C."/>
            <person name="Rivero-Menendez O."/>
            <person name="Steenwyk J.L."/>
            <person name="Mead M.E."/>
            <person name="Goldman G.H."/>
            <person name="Alastruey-Izquierdo A."/>
            <person name="Rokas A."/>
        </authorList>
    </citation>
    <scope>NUCLEOTIDE SEQUENCE</scope>
    <source>
        <strain evidence="2">CNM-CM7691</strain>
    </source>
</reference>